<keyword evidence="2" id="KW-1185">Reference proteome</keyword>
<organism evidence="1 2">
    <name type="scientific">Tanacetum coccineum</name>
    <dbReference type="NCBI Taxonomy" id="301880"/>
    <lineage>
        <taxon>Eukaryota</taxon>
        <taxon>Viridiplantae</taxon>
        <taxon>Streptophyta</taxon>
        <taxon>Embryophyta</taxon>
        <taxon>Tracheophyta</taxon>
        <taxon>Spermatophyta</taxon>
        <taxon>Magnoliopsida</taxon>
        <taxon>eudicotyledons</taxon>
        <taxon>Gunneridae</taxon>
        <taxon>Pentapetalae</taxon>
        <taxon>asterids</taxon>
        <taxon>campanulids</taxon>
        <taxon>Asterales</taxon>
        <taxon>Asteraceae</taxon>
        <taxon>Asteroideae</taxon>
        <taxon>Anthemideae</taxon>
        <taxon>Anthemidinae</taxon>
        <taxon>Tanacetum</taxon>
    </lineage>
</organism>
<sequence>MFGPNGGSGGKFEVGFEENVGSCGGNGGRGDSIVGRGRGSLAKRLMVSKDGLGGGGFVVLGRRSSRESKKECLDGWVGASGGEVNGGGDDFEVSRILLGDTPRVIIGEVVVRHLESIEDPIDNQWVVIEHDKEGKNFEGWRSNKDGHLS</sequence>
<proteinExistence type="predicted"/>
<comment type="caution">
    <text evidence="1">The sequence shown here is derived from an EMBL/GenBank/DDBJ whole genome shotgun (WGS) entry which is preliminary data.</text>
</comment>
<name>A0ABQ5D799_9ASTR</name>
<dbReference type="Proteomes" id="UP001151760">
    <property type="component" value="Unassembled WGS sequence"/>
</dbReference>
<evidence type="ECO:0000313" key="2">
    <source>
        <dbReference type="Proteomes" id="UP001151760"/>
    </source>
</evidence>
<evidence type="ECO:0000313" key="1">
    <source>
        <dbReference type="EMBL" id="GJT34868.1"/>
    </source>
</evidence>
<dbReference type="EMBL" id="BQNB010015001">
    <property type="protein sequence ID" value="GJT34868.1"/>
    <property type="molecule type" value="Genomic_DNA"/>
</dbReference>
<reference evidence="1" key="1">
    <citation type="journal article" date="2022" name="Int. J. Mol. Sci.">
        <title>Draft Genome of Tanacetum Coccineum: Genomic Comparison of Closely Related Tanacetum-Family Plants.</title>
        <authorList>
            <person name="Yamashiro T."/>
            <person name="Shiraishi A."/>
            <person name="Nakayama K."/>
            <person name="Satake H."/>
        </authorList>
    </citation>
    <scope>NUCLEOTIDE SEQUENCE</scope>
</reference>
<reference evidence="1" key="2">
    <citation type="submission" date="2022-01" db="EMBL/GenBank/DDBJ databases">
        <authorList>
            <person name="Yamashiro T."/>
            <person name="Shiraishi A."/>
            <person name="Satake H."/>
            <person name="Nakayama K."/>
        </authorList>
    </citation>
    <scope>NUCLEOTIDE SEQUENCE</scope>
</reference>
<protein>
    <submittedName>
        <fullName evidence="1">Uncharacterized protein</fullName>
    </submittedName>
</protein>
<accession>A0ABQ5D799</accession>
<gene>
    <name evidence="1" type="ORF">Tco_0925287</name>
</gene>